<evidence type="ECO:0000313" key="2">
    <source>
        <dbReference type="EMBL" id="SDA02421.1"/>
    </source>
</evidence>
<name>A0A2X0L169_9BASI</name>
<gene>
    <name evidence="2" type="ORF">BZ3500_MVSOF-1268-A1-R1_CHR7-3G09690</name>
</gene>
<keyword evidence="3" id="KW-1185">Reference proteome</keyword>
<dbReference type="Proteomes" id="UP000249723">
    <property type="component" value="Unassembled WGS sequence"/>
</dbReference>
<feature type="signal peptide" evidence="1">
    <location>
        <begin position="1"/>
        <end position="19"/>
    </location>
</feature>
<sequence>MKYSLVFVPLVVAAVDVSALPANATTPTPTPTSKVNEFHLPKNHGATVPQGRPLAQQLAWQFA</sequence>
<accession>A0A2X0L169</accession>
<keyword evidence="1" id="KW-0732">Signal</keyword>
<organism evidence="2 3">
    <name type="scientific">Microbotryum saponariae</name>
    <dbReference type="NCBI Taxonomy" id="289078"/>
    <lineage>
        <taxon>Eukaryota</taxon>
        <taxon>Fungi</taxon>
        <taxon>Dikarya</taxon>
        <taxon>Basidiomycota</taxon>
        <taxon>Pucciniomycotina</taxon>
        <taxon>Microbotryomycetes</taxon>
        <taxon>Microbotryales</taxon>
        <taxon>Microbotryaceae</taxon>
        <taxon>Microbotryum</taxon>
    </lineage>
</organism>
<feature type="chain" id="PRO_5030060130" evidence="1">
    <location>
        <begin position="20"/>
        <end position="63"/>
    </location>
</feature>
<proteinExistence type="predicted"/>
<dbReference type="AlphaFoldDB" id="A0A2X0L169"/>
<dbReference type="STRING" id="289078.A0A2X0L169"/>
<reference evidence="3" key="1">
    <citation type="submission" date="2016-10" db="EMBL/GenBank/DDBJ databases">
        <authorList>
            <person name="Jeantristanb JTB J.-T."/>
            <person name="Ricardo R."/>
        </authorList>
    </citation>
    <scope>NUCLEOTIDE SEQUENCE [LARGE SCALE GENOMIC DNA]</scope>
</reference>
<protein>
    <submittedName>
        <fullName evidence="2">BZ3500_MvSof-1268-A1-R1_Chr7-3g09690 protein</fullName>
    </submittedName>
</protein>
<evidence type="ECO:0000256" key="1">
    <source>
        <dbReference type="SAM" id="SignalP"/>
    </source>
</evidence>
<dbReference type="EMBL" id="FMWP01000125">
    <property type="protein sequence ID" value="SDA02421.1"/>
    <property type="molecule type" value="Genomic_DNA"/>
</dbReference>
<evidence type="ECO:0000313" key="3">
    <source>
        <dbReference type="Proteomes" id="UP000249723"/>
    </source>
</evidence>